<accession>A0A5C6AFD9</accession>
<keyword evidence="1" id="KW-1133">Transmembrane helix</keyword>
<keyword evidence="4" id="KW-1185">Reference proteome</keyword>
<reference evidence="3 4" key="1">
    <citation type="submission" date="2019-02" db="EMBL/GenBank/DDBJ databases">
        <title>Deep-cultivation of Planctomycetes and their phenomic and genomic characterization uncovers novel biology.</title>
        <authorList>
            <person name="Wiegand S."/>
            <person name="Jogler M."/>
            <person name="Boedeker C."/>
            <person name="Pinto D."/>
            <person name="Vollmers J."/>
            <person name="Rivas-Marin E."/>
            <person name="Kohn T."/>
            <person name="Peeters S.H."/>
            <person name="Heuer A."/>
            <person name="Rast P."/>
            <person name="Oberbeckmann S."/>
            <person name="Bunk B."/>
            <person name="Jeske O."/>
            <person name="Meyerdierks A."/>
            <person name="Storesund J.E."/>
            <person name="Kallscheuer N."/>
            <person name="Luecker S."/>
            <person name="Lage O.M."/>
            <person name="Pohl T."/>
            <person name="Merkel B.J."/>
            <person name="Hornburger P."/>
            <person name="Mueller R.-W."/>
            <person name="Bruemmer F."/>
            <person name="Labrenz M."/>
            <person name="Spormann A.M."/>
            <person name="Op Den Camp H."/>
            <person name="Overmann J."/>
            <person name="Amann R."/>
            <person name="Jetten M.S.M."/>
            <person name="Mascher T."/>
            <person name="Medema M.H."/>
            <person name="Devos D.P."/>
            <person name="Kaster A.-K."/>
            <person name="Ovreas L."/>
            <person name="Rohde M."/>
            <person name="Galperin M.Y."/>
            <person name="Jogler C."/>
        </authorList>
    </citation>
    <scope>NUCLEOTIDE SEQUENCE [LARGE SCALE GENOMIC DNA]</scope>
    <source>
        <strain evidence="3 4">Pla108</strain>
    </source>
</reference>
<dbReference type="InterPro" id="IPR025743">
    <property type="entry name" value="TssM1_N"/>
</dbReference>
<keyword evidence="1" id="KW-0472">Membrane</keyword>
<protein>
    <recommendedName>
        <fullName evidence="2">Type VI secretion system component TssM1 N-terminal domain-containing protein</fullName>
    </recommendedName>
</protein>
<dbReference type="OrthoDB" id="275567at2"/>
<feature type="domain" description="Type VI secretion system component TssM1 N-terminal" evidence="2">
    <location>
        <begin position="265"/>
        <end position="453"/>
    </location>
</feature>
<organism evidence="3 4">
    <name type="scientific">Botrimarina colliarenosi</name>
    <dbReference type="NCBI Taxonomy" id="2528001"/>
    <lineage>
        <taxon>Bacteria</taxon>
        <taxon>Pseudomonadati</taxon>
        <taxon>Planctomycetota</taxon>
        <taxon>Planctomycetia</taxon>
        <taxon>Pirellulales</taxon>
        <taxon>Lacipirellulaceae</taxon>
        <taxon>Botrimarina</taxon>
    </lineage>
</organism>
<feature type="transmembrane region" description="Helical" evidence="1">
    <location>
        <begin position="489"/>
        <end position="509"/>
    </location>
</feature>
<sequence length="510" mass="54245">MIALLKKASLQVFKASVKPQAAGPLGKVLHLGLIAAVLFGLWRLNLALGLDRVVHAPSPYLREFWLPLLFVLAYLLTVVLLATWKAFNEPTAGSPFPDLDAAWRNASGAMLRWGVGLADKPLVLVIGQPASYENDLLATLSITPTFGPTPATSDAPLRVLADDRAVYLVCHEASLLSTCTERLIQRRAARRGRRSTAAPVEATIPAALRVLPNGESGGASVLVEDRRTAEHGSPSDRAESFAPFDDIAGSPLAGRPLLSDDDMARDAGRLGHLLQLIARDRESALPIDAVAAVFPCDALGDIAHDDAIADALRQDLAILGDAGVRCPVAAIGFDLQHVDGAGRLLHALPADRKSRCYGATLPVDRLDSETALQDAIAWVTESMTPTLCRRLFEFEEGDAEEQADNAALHRFQSEVSRRGASLTKVLSRGLEGEDDQPWPCVGAYLLATGDPQGGSQAFGGGVVDTLIDESPRARWTPSAIAADLRLQRLVTAGYATVAAAAGIVVIALVW</sequence>
<dbReference type="EMBL" id="SJPR01000002">
    <property type="protein sequence ID" value="TWT97781.1"/>
    <property type="molecule type" value="Genomic_DNA"/>
</dbReference>
<evidence type="ECO:0000256" key="1">
    <source>
        <dbReference type="SAM" id="Phobius"/>
    </source>
</evidence>
<evidence type="ECO:0000313" key="4">
    <source>
        <dbReference type="Proteomes" id="UP000317421"/>
    </source>
</evidence>
<comment type="caution">
    <text evidence="3">The sequence shown here is derived from an EMBL/GenBank/DDBJ whole genome shotgun (WGS) entry which is preliminary data.</text>
</comment>
<feature type="transmembrane region" description="Helical" evidence="1">
    <location>
        <begin position="64"/>
        <end position="84"/>
    </location>
</feature>
<evidence type="ECO:0000259" key="2">
    <source>
        <dbReference type="Pfam" id="PF14331"/>
    </source>
</evidence>
<proteinExistence type="predicted"/>
<name>A0A5C6AFD9_9BACT</name>
<dbReference type="AlphaFoldDB" id="A0A5C6AFD9"/>
<evidence type="ECO:0000313" key="3">
    <source>
        <dbReference type="EMBL" id="TWT97781.1"/>
    </source>
</evidence>
<feature type="transmembrane region" description="Helical" evidence="1">
    <location>
        <begin position="21"/>
        <end position="44"/>
    </location>
</feature>
<dbReference type="Proteomes" id="UP000317421">
    <property type="component" value="Unassembled WGS sequence"/>
</dbReference>
<dbReference type="Pfam" id="PF14331">
    <property type="entry name" value="IcmF-related_N"/>
    <property type="match status" value="1"/>
</dbReference>
<dbReference type="RefSeq" id="WP_146444683.1">
    <property type="nucleotide sequence ID" value="NZ_SJPR01000002.1"/>
</dbReference>
<gene>
    <name evidence="3" type="ORF">Pla108_19330</name>
</gene>
<keyword evidence="1" id="KW-0812">Transmembrane</keyword>